<name>A0ABP8K2F6_9ACTN</name>
<keyword evidence="2" id="KW-1185">Reference proteome</keyword>
<dbReference type="EMBL" id="BAABFR010000072">
    <property type="protein sequence ID" value="GAA4399659.1"/>
    <property type="molecule type" value="Genomic_DNA"/>
</dbReference>
<evidence type="ECO:0008006" key="3">
    <source>
        <dbReference type="Google" id="ProtNLM"/>
    </source>
</evidence>
<proteinExistence type="predicted"/>
<evidence type="ECO:0000313" key="1">
    <source>
        <dbReference type="EMBL" id="GAA4399659.1"/>
    </source>
</evidence>
<reference evidence="2" key="1">
    <citation type="journal article" date="2019" name="Int. J. Syst. Evol. Microbiol.">
        <title>The Global Catalogue of Microorganisms (GCM) 10K type strain sequencing project: providing services to taxonomists for standard genome sequencing and annotation.</title>
        <authorList>
            <consortium name="The Broad Institute Genomics Platform"/>
            <consortium name="The Broad Institute Genome Sequencing Center for Infectious Disease"/>
            <person name="Wu L."/>
            <person name="Ma J."/>
        </authorList>
    </citation>
    <scope>NUCLEOTIDE SEQUENCE [LARGE SCALE GENOMIC DNA]</scope>
    <source>
        <strain evidence="2">JCM 17688</strain>
    </source>
</reference>
<dbReference type="RefSeq" id="WP_344998820.1">
    <property type="nucleotide sequence ID" value="NZ_BAABFR010000072.1"/>
</dbReference>
<comment type="caution">
    <text evidence="1">The sequence shown here is derived from an EMBL/GenBank/DDBJ whole genome shotgun (WGS) entry which is preliminary data.</text>
</comment>
<dbReference type="Pfam" id="PF25681">
    <property type="entry name" value="Phage_TTP_17"/>
    <property type="match status" value="1"/>
</dbReference>
<protein>
    <recommendedName>
        <fullName evidence="3">Phage major tail protein, phi13 family</fullName>
    </recommendedName>
</protein>
<gene>
    <name evidence="1" type="ORF">GCM10023147_37360</name>
</gene>
<dbReference type="InterPro" id="IPR058154">
    <property type="entry name" value="Bxb1_TTP-like"/>
</dbReference>
<organism evidence="1 2">
    <name type="scientific">Tsukamurella soli</name>
    <dbReference type="NCBI Taxonomy" id="644556"/>
    <lineage>
        <taxon>Bacteria</taxon>
        <taxon>Bacillati</taxon>
        <taxon>Actinomycetota</taxon>
        <taxon>Actinomycetes</taxon>
        <taxon>Mycobacteriales</taxon>
        <taxon>Tsukamurellaceae</taxon>
        <taxon>Tsukamurella</taxon>
    </lineage>
</organism>
<sequence length="224" mass="23805">MTGESNIATLKNTNNELYMVPGDACVIAAPWVQGACPTAITTDAQGDLLPLPMGWQSLGELDQKAGIKITPDKKTNDILGYGSIVPRGSVNTAMSVTAEFSIQEWTEIGAALYWDVDKASVTVDPTTGEWQIAKSATPEVNYYSLIIVGQDITSGQGYRFPYWIFPKAMVTKQSAQSLSMSEALLMPVTFTAYTDDTLGEFLITGAGGPGVQATNTAAGFVEGS</sequence>
<evidence type="ECO:0000313" key="2">
    <source>
        <dbReference type="Proteomes" id="UP001500635"/>
    </source>
</evidence>
<dbReference type="Proteomes" id="UP001500635">
    <property type="component" value="Unassembled WGS sequence"/>
</dbReference>
<accession>A0ABP8K2F6</accession>